<evidence type="ECO:0000313" key="2">
    <source>
        <dbReference type="Proteomes" id="UP000184236"/>
    </source>
</evidence>
<gene>
    <name evidence="1" type="ORF">SAMN05444408_11553</name>
</gene>
<keyword evidence="2" id="KW-1185">Reference proteome</keyword>
<evidence type="ECO:0000313" key="1">
    <source>
        <dbReference type="EMBL" id="SHF34289.1"/>
    </source>
</evidence>
<name>A0A1M5AVK7_9FLAO</name>
<proteinExistence type="predicted"/>
<dbReference type="EMBL" id="FQVO01000015">
    <property type="protein sequence ID" value="SHF34289.1"/>
    <property type="molecule type" value="Genomic_DNA"/>
</dbReference>
<organism evidence="1 2">
    <name type="scientific">Chryseobacterium takakiae</name>
    <dbReference type="NCBI Taxonomy" id="1302685"/>
    <lineage>
        <taxon>Bacteria</taxon>
        <taxon>Pseudomonadati</taxon>
        <taxon>Bacteroidota</taxon>
        <taxon>Flavobacteriia</taxon>
        <taxon>Flavobacteriales</taxon>
        <taxon>Weeksellaceae</taxon>
        <taxon>Chryseobacterium group</taxon>
        <taxon>Chryseobacterium</taxon>
    </lineage>
</organism>
<protein>
    <submittedName>
        <fullName evidence="1">Uncharacterized protein</fullName>
    </submittedName>
</protein>
<dbReference type="STRING" id="1302685.SAMN05444408_11553"/>
<reference evidence="2" key="1">
    <citation type="submission" date="2016-11" db="EMBL/GenBank/DDBJ databases">
        <authorList>
            <person name="Varghese N."/>
            <person name="Submissions S."/>
        </authorList>
    </citation>
    <scope>NUCLEOTIDE SEQUENCE [LARGE SCALE GENOMIC DNA]</scope>
    <source>
        <strain evidence="2">DSM 26898</strain>
    </source>
</reference>
<accession>A0A1M5AVK7</accession>
<sequence>MFKLFNNFSSSILSDFKEILKEYVKRFQENRNRKKGQ</sequence>
<dbReference type="Proteomes" id="UP000184236">
    <property type="component" value="Unassembled WGS sequence"/>
</dbReference>
<dbReference type="AlphaFoldDB" id="A0A1M5AVK7"/>